<keyword evidence="2 4" id="KW-0195">Cyclin</keyword>
<dbReference type="PANTHER" id="PTHR10177">
    <property type="entry name" value="CYCLINS"/>
    <property type="match status" value="1"/>
</dbReference>
<dbReference type="SMR" id="A0A1J6IIB1"/>
<dbReference type="KEGG" id="nau:109224583"/>
<dbReference type="InterPro" id="IPR006671">
    <property type="entry name" value="Cyclin_N"/>
</dbReference>
<proteinExistence type="inferred from homology"/>
<name>A0A1J6IIB1_NICAT</name>
<dbReference type="Pfam" id="PF00134">
    <property type="entry name" value="Cyclin_N"/>
    <property type="match status" value="1"/>
</dbReference>
<organism evidence="7 8">
    <name type="scientific">Nicotiana attenuata</name>
    <name type="common">Coyote tobacco</name>
    <dbReference type="NCBI Taxonomy" id="49451"/>
    <lineage>
        <taxon>Eukaryota</taxon>
        <taxon>Viridiplantae</taxon>
        <taxon>Streptophyta</taxon>
        <taxon>Embryophyta</taxon>
        <taxon>Tracheophyta</taxon>
        <taxon>Spermatophyta</taxon>
        <taxon>Magnoliopsida</taxon>
        <taxon>eudicotyledons</taxon>
        <taxon>Gunneridae</taxon>
        <taxon>Pentapetalae</taxon>
        <taxon>asterids</taxon>
        <taxon>lamiids</taxon>
        <taxon>Solanales</taxon>
        <taxon>Solanaceae</taxon>
        <taxon>Nicotianoideae</taxon>
        <taxon>Nicotianeae</taxon>
        <taxon>Nicotiana</taxon>
    </lineage>
</organism>
<dbReference type="STRING" id="49451.A0A1J6IIB1"/>
<dbReference type="OMA" id="DYESCAF"/>
<dbReference type="SMART" id="SM00385">
    <property type="entry name" value="CYCLIN"/>
    <property type="match status" value="2"/>
</dbReference>
<feature type="domain" description="Cyclin C-terminal" evidence="6">
    <location>
        <begin position="156"/>
        <end position="299"/>
    </location>
</feature>
<evidence type="ECO:0000256" key="3">
    <source>
        <dbReference type="ARBA" id="ARBA00023306"/>
    </source>
</evidence>
<protein>
    <submittedName>
        <fullName evidence="7">Cyclin-d5-3</fullName>
    </submittedName>
</protein>
<evidence type="ECO:0000256" key="2">
    <source>
        <dbReference type="ARBA" id="ARBA00023127"/>
    </source>
</evidence>
<gene>
    <name evidence="7" type="primary">CYCD5-3</name>
    <name evidence="7" type="ORF">A4A49_30020</name>
</gene>
<reference evidence="7" key="1">
    <citation type="submission" date="2016-11" db="EMBL/GenBank/DDBJ databases">
        <title>The genome of Nicotiana attenuata.</title>
        <authorList>
            <person name="Xu S."/>
            <person name="Brockmoeller T."/>
            <person name="Gaquerel E."/>
            <person name="Navarro A."/>
            <person name="Kuhl H."/>
            <person name="Gase K."/>
            <person name="Ling Z."/>
            <person name="Zhou W."/>
            <person name="Kreitzer C."/>
            <person name="Stanke M."/>
            <person name="Tang H."/>
            <person name="Lyons E."/>
            <person name="Pandey P."/>
            <person name="Pandey S.P."/>
            <person name="Timmermann B."/>
            <person name="Baldwin I.T."/>
        </authorList>
    </citation>
    <scope>NUCLEOTIDE SEQUENCE [LARGE SCALE GENOMIC DNA]</scope>
    <source>
        <strain evidence="7">UT</strain>
    </source>
</reference>
<evidence type="ECO:0000256" key="4">
    <source>
        <dbReference type="RuleBase" id="RU000383"/>
    </source>
</evidence>
<dbReference type="GO" id="GO:0051301">
    <property type="term" value="P:cell division"/>
    <property type="evidence" value="ECO:0007669"/>
    <property type="project" value="UniProtKB-KW"/>
</dbReference>
<keyword evidence="8" id="KW-1185">Reference proteome</keyword>
<dbReference type="EMBL" id="MJEQ01037185">
    <property type="protein sequence ID" value="OIT04606.1"/>
    <property type="molecule type" value="Genomic_DNA"/>
</dbReference>
<evidence type="ECO:0000313" key="8">
    <source>
        <dbReference type="Proteomes" id="UP000187609"/>
    </source>
</evidence>
<keyword evidence="3" id="KW-0131">Cell cycle</keyword>
<dbReference type="InterPro" id="IPR004367">
    <property type="entry name" value="Cyclin_C-dom"/>
</dbReference>
<dbReference type="SUPFAM" id="SSF47954">
    <property type="entry name" value="Cyclin-like"/>
    <property type="match status" value="2"/>
</dbReference>
<keyword evidence="1" id="KW-0132">Cell division</keyword>
<dbReference type="CDD" id="cd20543">
    <property type="entry name" value="CYCLIN_AtCycD-like_rpt1"/>
    <property type="match status" value="1"/>
</dbReference>
<dbReference type="OrthoDB" id="306099at2759"/>
<evidence type="ECO:0000259" key="6">
    <source>
        <dbReference type="SMART" id="SM01332"/>
    </source>
</evidence>
<feature type="domain" description="Cyclin-like" evidence="5">
    <location>
        <begin position="65"/>
        <end position="147"/>
    </location>
</feature>
<dbReference type="InterPro" id="IPR039361">
    <property type="entry name" value="Cyclin"/>
</dbReference>
<dbReference type="GeneID" id="109224583"/>
<dbReference type="Proteomes" id="UP000187609">
    <property type="component" value="Unassembled WGS sequence"/>
</dbReference>
<dbReference type="Gene3D" id="1.10.472.10">
    <property type="entry name" value="Cyclin-like"/>
    <property type="match status" value="2"/>
</dbReference>
<evidence type="ECO:0000256" key="1">
    <source>
        <dbReference type="ARBA" id="ARBA00022618"/>
    </source>
</evidence>
<comment type="similarity">
    <text evidence="4">Belongs to the cyclin family.</text>
</comment>
<evidence type="ECO:0000313" key="7">
    <source>
        <dbReference type="EMBL" id="OIT04606.1"/>
    </source>
</evidence>
<dbReference type="InterPro" id="IPR036915">
    <property type="entry name" value="Cyclin-like_sf"/>
</dbReference>
<dbReference type="Gramene" id="OIT04606">
    <property type="protein sequence ID" value="OIT04606"/>
    <property type="gene ID" value="A4A49_30020"/>
</dbReference>
<comment type="caution">
    <text evidence="7">The sequence shown here is derived from an EMBL/GenBank/DDBJ whole genome shotgun (WGS) entry which is preliminary data.</text>
</comment>
<sequence>MENTFSYSSLLCEEEHTLIISEENGDEYIQMLIDREIASFGLQGQESSHVTNFDWIQQARLAAVQYILKTGESFGFRFKTVYIAVTYCDGFLSRRFLDGEKHWAVKLLAVACLSLAAKMEECKVPTLTEYHIFESSVIQRMELLVLNTLEWRMGCITPFNFINYFVSRFCINDSRKCVISTTVEIIFTALRDIKLMSVRPSVLAAAATLLVLNKSLTMEALEVEINVLHLNGILQIDDVFSCYNQMLYLNKEIYKSPKCLLSPQLSPNQLLRNGKLEKSSVPSKRKSLTFLEIDQIDDKPQQKRQCTSNVGK</sequence>
<evidence type="ECO:0000259" key="5">
    <source>
        <dbReference type="SMART" id="SM00385"/>
    </source>
</evidence>
<dbReference type="SMART" id="SM01332">
    <property type="entry name" value="Cyclin_C"/>
    <property type="match status" value="1"/>
</dbReference>
<dbReference type="Pfam" id="PF02984">
    <property type="entry name" value="Cyclin_C"/>
    <property type="match status" value="1"/>
</dbReference>
<feature type="domain" description="Cyclin-like" evidence="5">
    <location>
        <begin position="160"/>
        <end position="248"/>
    </location>
</feature>
<dbReference type="AlphaFoldDB" id="A0A1J6IIB1"/>
<dbReference type="InterPro" id="IPR013763">
    <property type="entry name" value="Cyclin-like_dom"/>
</dbReference>
<accession>A0A1J6IIB1</accession>